<keyword evidence="1" id="KW-0131">Cell cycle</keyword>
<evidence type="ECO:0000313" key="4">
    <source>
        <dbReference type="Proteomes" id="UP000076400"/>
    </source>
</evidence>
<comment type="similarity">
    <text evidence="1">Belongs to the CpoB family.</text>
</comment>
<feature type="region of interest" description="Disordered" evidence="2">
    <location>
        <begin position="62"/>
        <end position="82"/>
    </location>
</feature>
<feature type="signal peptide" evidence="1">
    <location>
        <begin position="1"/>
        <end position="27"/>
    </location>
</feature>
<evidence type="ECO:0000313" key="3">
    <source>
        <dbReference type="EMBL" id="KZD05226.1"/>
    </source>
</evidence>
<dbReference type="GO" id="GO:0043093">
    <property type="term" value="P:FtsZ-dependent cytokinesis"/>
    <property type="evidence" value="ECO:0007669"/>
    <property type="project" value="UniProtKB-UniRule"/>
</dbReference>
<keyword evidence="1" id="KW-0574">Periplasm</keyword>
<comment type="function">
    <text evidence="1">Mediates coordination of peptidoglycan synthesis and outer membrane constriction during cell division.</text>
</comment>
<organism evidence="3 4">
    <name type="scientific">Oceanibaculum pacificum</name>
    <dbReference type="NCBI Taxonomy" id="580166"/>
    <lineage>
        <taxon>Bacteria</taxon>
        <taxon>Pseudomonadati</taxon>
        <taxon>Pseudomonadota</taxon>
        <taxon>Alphaproteobacteria</taxon>
        <taxon>Rhodospirillales</taxon>
        <taxon>Oceanibaculaceae</taxon>
        <taxon>Oceanibaculum</taxon>
    </lineage>
</organism>
<keyword evidence="1" id="KW-0132">Cell division</keyword>
<dbReference type="GO" id="GO:0030288">
    <property type="term" value="C:outer membrane-bounded periplasmic space"/>
    <property type="evidence" value="ECO:0007669"/>
    <property type="project" value="UniProtKB-UniRule"/>
</dbReference>
<reference evidence="3 4" key="1">
    <citation type="submission" date="2015-12" db="EMBL/GenBank/DDBJ databases">
        <title>Genome sequence of Oceanibaculum pacificum MCCC 1A02656.</title>
        <authorList>
            <person name="Lu L."/>
            <person name="Lai Q."/>
            <person name="Shao Z."/>
            <person name="Qian P."/>
        </authorList>
    </citation>
    <scope>NUCLEOTIDE SEQUENCE [LARGE SCALE GENOMIC DNA]</scope>
    <source>
        <strain evidence="3 4">MCCC 1A02656</strain>
    </source>
</reference>
<dbReference type="Gene3D" id="1.25.40.10">
    <property type="entry name" value="Tetratricopeptide repeat domain"/>
    <property type="match status" value="1"/>
</dbReference>
<name>A0A154VVE1_9PROT</name>
<feature type="compositionally biased region" description="Low complexity" evidence="2">
    <location>
        <begin position="142"/>
        <end position="163"/>
    </location>
</feature>
<evidence type="ECO:0000256" key="1">
    <source>
        <dbReference type="HAMAP-Rule" id="MF_02066"/>
    </source>
</evidence>
<dbReference type="Pfam" id="PF13174">
    <property type="entry name" value="TPR_6"/>
    <property type="match status" value="2"/>
</dbReference>
<keyword evidence="1" id="KW-0732">Signal</keyword>
<dbReference type="InterPro" id="IPR011990">
    <property type="entry name" value="TPR-like_helical_dom_sf"/>
</dbReference>
<feature type="region of interest" description="Disordered" evidence="2">
    <location>
        <begin position="142"/>
        <end position="206"/>
    </location>
</feature>
<gene>
    <name evidence="1" type="primary">cpoB</name>
    <name evidence="3" type="ORF">AUP43_11820</name>
</gene>
<dbReference type="AlphaFoldDB" id="A0A154VVE1"/>
<dbReference type="InterPro" id="IPR034706">
    <property type="entry name" value="CpoB"/>
</dbReference>
<dbReference type="InterPro" id="IPR014162">
    <property type="entry name" value="CpoB_C"/>
</dbReference>
<dbReference type="RefSeq" id="WP_067558229.1">
    <property type="nucleotide sequence ID" value="NZ_LPXN01000132.1"/>
</dbReference>
<dbReference type="Proteomes" id="UP000076400">
    <property type="component" value="Unassembled WGS sequence"/>
</dbReference>
<comment type="subcellular location">
    <subcellularLocation>
        <location evidence="1">Periplasm</location>
    </subcellularLocation>
</comment>
<dbReference type="Gene3D" id="1.20.5.110">
    <property type="match status" value="1"/>
</dbReference>
<keyword evidence="4" id="KW-1185">Reference proteome</keyword>
<protein>
    <recommendedName>
        <fullName evidence="1">Cell division coordinator CpoB</fullName>
    </recommendedName>
</protein>
<dbReference type="HAMAP" id="MF_02066">
    <property type="entry name" value="CpoB"/>
    <property type="match status" value="1"/>
</dbReference>
<dbReference type="STRING" id="580166.AUP43_11820"/>
<dbReference type="NCBIfam" id="TIGR02795">
    <property type="entry name" value="tol_pal_ybgF"/>
    <property type="match status" value="1"/>
</dbReference>
<accession>A0A154VVE1</accession>
<sequence length="335" mass="35426" precursor="true">MRQTRISSPYGLLLPAAFLLAAFLAGAAPALAQNRDMQSLIDQVGRMQQDLADLQRTVYRGGAASGGSAAPVPSGGGDSGQAVSNLYRMNEIERQIADLTGRVEETQYGVQRLNDRLEKLSSDIDFRLSRLEQASSAGGAAANGAAAEAPRTAQAADAAADTAGSNRTAGGTMNEDRAPKVLGTLPQGEGGASRQQSAAAPAAAAAAGSPQEAYDQAFQTLVRQDFPAAEQQFKGFLQRYGDNALAGNAQYWLAETHYVRGQYEQAAVAFAEGFQKYPKNAKAPDNLLKLGLSLSALKRKEDACVAFGELGKQYPNAAQNIKRRAQLERQKLNCG</sequence>
<evidence type="ECO:0000256" key="2">
    <source>
        <dbReference type="SAM" id="MobiDB-lite"/>
    </source>
</evidence>
<comment type="caution">
    <text evidence="3">The sequence shown here is derived from an EMBL/GenBank/DDBJ whole genome shotgun (WGS) entry which is preliminary data.</text>
</comment>
<feature type="compositionally biased region" description="Low complexity" evidence="2">
    <location>
        <begin position="192"/>
        <end position="206"/>
    </location>
</feature>
<dbReference type="InterPro" id="IPR019734">
    <property type="entry name" value="TPR_rpt"/>
</dbReference>
<proteinExistence type="inferred from homology"/>
<feature type="chain" id="PRO_5009986130" description="Cell division coordinator CpoB" evidence="1">
    <location>
        <begin position="28"/>
        <end position="335"/>
    </location>
</feature>
<dbReference type="EMBL" id="LPXN01000132">
    <property type="protein sequence ID" value="KZD05226.1"/>
    <property type="molecule type" value="Genomic_DNA"/>
</dbReference>
<dbReference type="SUPFAM" id="SSF48452">
    <property type="entry name" value="TPR-like"/>
    <property type="match status" value="1"/>
</dbReference>